<organism evidence="2 3">
    <name type="scientific">Linum tenue</name>
    <dbReference type="NCBI Taxonomy" id="586396"/>
    <lineage>
        <taxon>Eukaryota</taxon>
        <taxon>Viridiplantae</taxon>
        <taxon>Streptophyta</taxon>
        <taxon>Embryophyta</taxon>
        <taxon>Tracheophyta</taxon>
        <taxon>Spermatophyta</taxon>
        <taxon>Magnoliopsida</taxon>
        <taxon>eudicotyledons</taxon>
        <taxon>Gunneridae</taxon>
        <taxon>Pentapetalae</taxon>
        <taxon>rosids</taxon>
        <taxon>fabids</taxon>
        <taxon>Malpighiales</taxon>
        <taxon>Linaceae</taxon>
        <taxon>Linum</taxon>
    </lineage>
</organism>
<evidence type="ECO:0000313" key="3">
    <source>
        <dbReference type="Proteomes" id="UP001154282"/>
    </source>
</evidence>
<evidence type="ECO:0000256" key="1">
    <source>
        <dbReference type="SAM" id="MobiDB-lite"/>
    </source>
</evidence>
<sequence length="62" mass="6908">ANLHLGRQRRCEKKEIGGNPFAIVNCALPRWVSSSILKGLSIGDGNDSKGGEQWRRQRGLEF</sequence>
<keyword evidence="3" id="KW-1185">Reference proteome</keyword>
<proteinExistence type="predicted"/>
<dbReference type="Proteomes" id="UP001154282">
    <property type="component" value="Unassembled WGS sequence"/>
</dbReference>
<name>A0AAV0I8W7_9ROSI</name>
<evidence type="ECO:0000313" key="2">
    <source>
        <dbReference type="EMBL" id="CAI0393851.1"/>
    </source>
</evidence>
<accession>A0AAV0I8W7</accession>
<feature type="region of interest" description="Disordered" evidence="1">
    <location>
        <begin position="43"/>
        <end position="62"/>
    </location>
</feature>
<protein>
    <submittedName>
        <fullName evidence="2">Uncharacterized protein</fullName>
    </submittedName>
</protein>
<reference evidence="2" key="1">
    <citation type="submission" date="2022-08" db="EMBL/GenBank/DDBJ databases">
        <authorList>
            <person name="Gutierrez-Valencia J."/>
        </authorList>
    </citation>
    <scope>NUCLEOTIDE SEQUENCE</scope>
</reference>
<dbReference type="AlphaFoldDB" id="A0AAV0I8W7"/>
<gene>
    <name evidence="2" type="ORF">LITE_LOCUS8107</name>
</gene>
<comment type="caution">
    <text evidence="2">The sequence shown here is derived from an EMBL/GenBank/DDBJ whole genome shotgun (WGS) entry which is preliminary data.</text>
</comment>
<feature type="non-terminal residue" evidence="2">
    <location>
        <position position="1"/>
    </location>
</feature>
<dbReference type="EMBL" id="CAMGYJ010000003">
    <property type="protein sequence ID" value="CAI0393851.1"/>
    <property type="molecule type" value="Genomic_DNA"/>
</dbReference>
<feature type="compositionally biased region" description="Basic and acidic residues" evidence="1">
    <location>
        <begin position="46"/>
        <end position="62"/>
    </location>
</feature>